<keyword evidence="2" id="KW-0812">Transmembrane</keyword>
<gene>
    <name evidence="3" type="ORF">LACBIDRAFT_308705</name>
</gene>
<feature type="region of interest" description="Disordered" evidence="1">
    <location>
        <begin position="164"/>
        <end position="192"/>
    </location>
</feature>
<dbReference type="Proteomes" id="UP000001194">
    <property type="component" value="Unassembled WGS sequence"/>
</dbReference>
<evidence type="ECO:0000256" key="2">
    <source>
        <dbReference type="SAM" id="Phobius"/>
    </source>
</evidence>
<evidence type="ECO:0000313" key="4">
    <source>
        <dbReference type="Proteomes" id="UP000001194"/>
    </source>
</evidence>
<keyword evidence="4" id="KW-1185">Reference proteome</keyword>
<evidence type="ECO:0000313" key="3">
    <source>
        <dbReference type="EMBL" id="EDR13595.1"/>
    </source>
</evidence>
<dbReference type="InParanoid" id="B0CX02"/>
<dbReference type="RefSeq" id="XP_001876093.1">
    <property type="nucleotide sequence ID" value="XM_001876058.1"/>
</dbReference>
<name>B0CX02_LACBS</name>
<dbReference type="OrthoDB" id="3069610at2759"/>
<dbReference type="GeneID" id="6071150"/>
<keyword evidence="2" id="KW-0472">Membrane</keyword>
<organism evidence="4">
    <name type="scientific">Laccaria bicolor (strain S238N-H82 / ATCC MYA-4686)</name>
    <name type="common">Bicoloured deceiver</name>
    <name type="synonym">Laccaria laccata var. bicolor</name>
    <dbReference type="NCBI Taxonomy" id="486041"/>
    <lineage>
        <taxon>Eukaryota</taxon>
        <taxon>Fungi</taxon>
        <taxon>Dikarya</taxon>
        <taxon>Basidiomycota</taxon>
        <taxon>Agaricomycotina</taxon>
        <taxon>Agaricomycetes</taxon>
        <taxon>Agaricomycetidae</taxon>
        <taxon>Agaricales</taxon>
        <taxon>Agaricineae</taxon>
        <taxon>Hydnangiaceae</taxon>
        <taxon>Laccaria</taxon>
    </lineage>
</organism>
<dbReference type="EMBL" id="DS547093">
    <property type="protein sequence ID" value="EDR13595.1"/>
    <property type="molecule type" value="Genomic_DNA"/>
</dbReference>
<protein>
    <submittedName>
        <fullName evidence="3">Predicted protein</fullName>
    </submittedName>
</protein>
<keyword evidence="2" id="KW-1133">Transmembrane helix</keyword>
<dbReference type="AlphaFoldDB" id="B0CX02"/>
<evidence type="ECO:0000256" key="1">
    <source>
        <dbReference type="SAM" id="MobiDB-lite"/>
    </source>
</evidence>
<feature type="transmembrane region" description="Helical" evidence="2">
    <location>
        <begin position="12"/>
        <end position="33"/>
    </location>
</feature>
<sequence>MDDSASNHFNFVAGVLGFAITIISAAACCRTYLPGTQMKILDELLKETRTIYEKADTDGLFPSENFKEASLRMLARMEESSLSLRERTYNATTTVQEFIALFKGLSQRIMHLSVRVKDLRACLISTSEKERRQRRAGEDGQTVHANDSCASDASMSWLTSIDSSIDLEPSPSSQPASDSLDSHHGQAVSCSAALSESNQSVDHLRESIAQIGEGCRQGVDADVVAPRNNPSRSSTLNTLVDKPPRGLFYKTLDRFRGWMFIRPAKDTQDGTPLDDQDVARLPV</sequence>
<reference evidence="3 4" key="1">
    <citation type="journal article" date="2008" name="Nature">
        <title>The genome of Laccaria bicolor provides insights into mycorrhizal symbiosis.</title>
        <authorList>
            <person name="Martin F."/>
            <person name="Aerts A."/>
            <person name="Ahren D."/>
            <person name="Brun A."/>
            <person name="Danchin E.G.J."/>
            <person name="Duchaussoy F."/>
            <person name="Gibon J."/>
            <person name="Kohler A."/>
            <person name="Lindquist E."/>
            <person name="Pereda V."/>
            <person name="Salamov A."/>
            <person name="Shapiro H.J."/>
            <person name="Wuyts J."/>
            <person name="Blaudez D."/>
            <person name="Buee M."/>
            <person name="Brokstein P."/>
            <person name="Canbaeck B."/>
            <person name="Cohen D."/>
            <person name="Courty P.E."/>
            <person name="Coutinho P.M."/>
            <person name="Delaruelle C."/>
            <person name="Detter J.C."/>
            <person name="Deveau A."/>
            <person name="DiFazio S."/>
            <person name="Duplessis S."/>
            <person name="Fraissinet-Tachet L."/>
            <person name="Lucic E."/>
            <person name="Frey-Klett P."/>
            <person name="Fourrey C."/>
            <person name="Feussner I."/>
            <person name="Gay G."/>
            <person name="Grimwood J."/>
            <person name="Hoegger P.J."/>
            <person name="Jain P."/>
            <person name="Kilaru S."/>
            <person name="Labbe J."/>
            <person name="Lin Y.C."/>
            <person name="Legue V."/>
            <person name="Le Tacon F."/>
            <person name="Marmeisse R."/>
            <person name="Melayah D."/>
            <person name="Montanini B."/>
            <person name="Muratet M."/>
            <person name="Nehls U."/>
            <person name="Niculita-Hirzel H."/>
            <person name="Oudot-Le Secq M.P."/>
            <person name="Peter M."/>
            <person name="Quesneville H."/>
            <person name="Rajashekar B."/>
            <person name="Reich M."/>
            <person name="Rouhier N."/>
            <person name="Schmutz J."/>
            <person name="Yin T."/>
            <person name="Chalot M."/>
            <person name="Henrissat B."/>
            <person name="Kuees U."/>
            <person name="Lucas S."/>
            <person name="Van de Peer Y."/>
            <person name="Podila G.K."/>
            <person name="Polle A."/>
            <person name="Pukkila P.J."/>
            <person name="Richardson P.M."/>
            <person name="Rouze P."/>
            <person name="Sanders I.R."/>
            <person name="Stajich J.E."/>
            <person name="Tunlid A."/>
            <person name="Tuskan G."/>
            <person name="Grigoriev I.V."/>
        </authorList>
    </citation>
    <scope>NUCLEOTIDE SEQUENCE [LARGE SCALE GENOMIC DNA]</scope>
    <source>
        <strain evidence="4">S238N-H82 / ATCC MYA-4686</strain>
    </source>
</reference>
<dbReference type="HOGENOM" id="CLU_976828_0_0_1"/>
<proteinExistence type="predicted"/>
<feature type="region of interest" description="Disordered" evidence="1">
    <location>
        <begin position="128"/>
        <end position="147"/>
    </location>
</feature>
<dbReference type="KEGG" id="lbc:LACBIDRAFT_308705"/>
<feature type="region of interest" description="Disordered" evidence="1">
    <location>
        <begin position="264"/>
        <end position="283"/>
    </location>
</feature>
<feature type="compositionally biased region" description="Basic and acidic residues" evidence="1">
    <location>
        <begin position="128"/>
        <end position="138"/>
    </location>
</feature>
<feature type="compositionally biased region" description="Polar residues" evidence="1">
    <location>
        <begin position="170"/>
        <end position="179"/>
    </location>
</feature>
<accession>B0CX02</accession>